<sequence length="474" mass="55619">MYKSILKNYMNNIKTLRSFVSGVESSLLQKEEEVIKKNSMGLLPMIFAFSQLNPDKYKLSDKQIKECINIFKDQVNVVKKDEDDLTKGVSVTIKGKAGVGLNNAMKEINLQKGQINMLYQNSLINLIVFFELLISRVLHTHITKFPEIMSIKDKTLSLEDIRKLGSFEDAEKYLIDQEVEGIMYGSLDKWYKYLTDKVKITISYFQKNKELISEIFQRRNIVVHNDGIVNSIYFKNVNVDLRKDISLGDKINVDREYINKSISIIENVGILILLEMWRKAEKKSQERVDEIMGEGYTLMLDEDWSLAANLYNFCSNEISISAEDKLMSKVNYWLCMKRSGQYEILKKEIEEADFSPYNKKFQLSLLALKNEKEEFFDLLKISMPNDLSVDNLKEWPIFTEIRESEEYNKFIQEVEEPIVKVEFTNNDFLQMNSFEQVEEDIIQSAKNRRYVRKRGRKRGRVRKAISGRRNRTNR</sequence>
<feature type="region of interest" description="Disordered" evidence="1">
    <location>
        <begin position="455"/>
        <end position="474"/>
    </location>
</feature>
<proteinExistence type="predicted"/>
<evidence type="ECO:0000313" key="2">
    <source>
        <dbReference type="EMBL" id="SCY80029.1"/>
    </source>
</evidence>
<dbReference type="EMBL" id="FMVM01000009">
    <property type="protein sequence ID" value="SCY80029.1"/>
    <property type="molecule type" value="Genomic_DNA"/>
</dbReference>
<dbReference type="AlphaFoldDB" id="A0A1G5IWM1"/>
<organism evidence="2 3">
    <name type="scientific">Paenibacillus polysaccharolyticus</name>
    <dbReference type="NCBI Taxonomy" id="582692"/>
    <lineage>
        <taxon>Bacteria</taxon>
        <taxon>Bacillati</taxon>
        <taxon>Bacillota</taxon>
        <taxon>Bacilli</taxon>
        <taxon>Bacillales</taxon>
        <taxon>Paenibacillaceae</taxon>
        <taxon>Paenibacillus</taxon>
    </lineage>
</organism>
<accession>A0A1G5IWM1</accession>
<dbReference type="RefSeq" id="WP_090921007.1">
    <property type="nucleotide sequence ID" value="NZ_FMVM01000009.1"/>
</dbReference>
<keyword evidence="3" id="KW-1185">Reference proteome</keyword>
<reference evidence="3" key="1">
    <citation type="submission" date="2016-10" db="EMBL/GenBank/DDBJ databases">
        <authorList>
            <person name="Varghese N."/>
            <person name="Submissions S."/>
        </authorList>
    </citation>
    <scope>NUCLEOTIDE SEQUENCE [LARGE SCALE GENOMIC DNA]</scope>
    <source>
        <strain evidence="3">BL9</strain>
    </source>
</reference>
<evidence type="ECO:0000256" key="1">
    <source>
        <dbReference type="SAM" id="MobiDB-lite"/>
    </source>
</evidence>
<dbReference type="STRING" id="582692.SAMN05720606_109204"/>
<protein>
    <submittedName>
        <fullName evidence="2">Uncharacterized protein</fullName>
    </submittedName>
</protein>
<evidence type="ECO:0000313" key="3">
    <source>
        <dbReference type="Proteomes" id="UP000198538"/>
    </source>
</evidence>
<gene>
    <name evidence="2" type="ORF">SAMN05720606_109204</name>
</gene>
<dbReference type="Proteomes" id="UP000198538">
    <property type="component" value="Unassembled WGS sequence"/>
</dbReference>
<name>A0A1G5IWM1_9BACL</name>